<dbReference type="Proteomes" id="UP001432322">
    <property type="component" value="Unassembled WGS sequence"/>
</dbReference>
<keyword evidence="2" id="KW-1185">Reference proteome</keyword>
<sequence length="66" mass="7499">MSIEGILRSVRSFRISHVIDDWNDTLHRVITTNALVAFATLSAYKSFSSSVIECLPPSNFPRSWTR</sequence>
<name>A0AAV5UZ68_9BILA</name>
<reference evidence="1" key="1">
    <citation type="submission" date="2023-10" db="EMBL/GenBank/DDBJ databases">
        <title>Genome assembly of Pristionchus species.</title>
        <authorList>
            <person name="Yoshida K."/>
            <person name="Sommer R.J."/>
        </authorList>
    </citation>
    <scope>NUCLEOTIDE SEQUENCE</scope>
    <source>
        <strain evidence="1">RS5133</strain>
    </source>
</reference>
<dbReference type="EMBL" id="BTSY01000001">
    <property type="protein sequence ID" value="GMT12577.1"/>
    <property type="molecule type" value="Genomic_DNA"/>
</dbReference>
<evidence type="ECO:0000313" key="1">
    <source>
        <dbReference type="EMBL" id="GMT12577.1"/>
    </source>
</evidence>
<comment type="caution">
    <text evidence="1">The sequence shown here is derived from an EMBL/GenBank/DDBJ whole genome shotgun (WGS) entry which is preliminary data.</text>
</comment>
<proteinExistence type="predicted"/>
<protein>
    <submittedName>
        <fullName evidence="1">Uncharacterized protein</fullName>
    </submittedName>
</protein>
<accession>A0AAV5UZ68</accession>
<gene>
    <name evidence="1" type="ORF">PFISCL1PPCAC_3874</name>
</gene>
<feature type="non-terminal residue" evidence="1">
    <location>
        <position position="66"/>
    </location>
</feature>
<dbReference type="AlphaFoldDB" id="A0AAV5UZ68"/>
<evidence type="ECO:0000313" key="2">
    <source>
        <dbReference type="Proteomes" id="UP001432322"/>
    </source>
</evidence>
<organism evidence="1 2">
    <name type="scientific">Pristionchus fissidentatus</name>
    <dbReference type="NCBI Taxonomy" id="1538716"/>
    <lineage>
        <taxon>Eukaryota</taxon>
        <taxon>Metazoa</taxon>
        <taxon>Ecdysozoa</taxon>
        <taxon>Nematoda</taxon>
        <taxon>Chromadorea</taxon>
        <taxon>Rhabditida</taxon>
        <taxon>Rhabditina</taxon>
        <taxon>Diplogasteromorpha</taxon>
        <taxon>Diplogasteroidea</taxon>
        <taxon>Neodiplogasteridae</taxon>
        <taxon>Pristionchus</taxon>
    </lineage>
</organism>